<proteinExistence type="predicted"/>
<dbReference type="STRING" id="742152.A0A2H3JBQ3"/>
<evidence type="ECO:0000259" key="1">
    <source>
        <dbReference type="PROSITE" id="PS50280"/>
    </source>
</evidence>
<name>A0A2H3JBQ3_WOLCO</name>
<keyword evidence="3" id="KW-1185">Reference proteome</keyword>
<dbReference type="InterPro" id="IPR053185">
    <property type="entry name" value="SET_domain_protein"/>
</dbReference>
<evidence type="ECO:0000313" key="2">
    <source>
        <dbReference type="EMBL" id="PCH35098.1"/>
    </source>
</evidence>
<dbReference type="AlphaFoldDB" id="A0A2H3JBQ3"/>
<protein>
    <recommendedName>
        <fullName evidence="1">SET domain-containing protein</fullName>
    </recommendedName>
</protein>
<dbReference type="InterPro" id="IPR046341">
    <property type="entry name" value="SET_dom_sf"/>
</dbReference>
<gene>
    <name evidence="2" type="ORF">WOLCODRAFT_155770</name>
</gene>
<dbReference type="OMA" id="VRNIAKG"/>
<reference evidence="2 3" key="1">
    <citation type="journal article" date="2012" name="Science">
        <title>The Paleozoic origin of enzymatic lignin decomposition reconstructed from 31 fungal genomes.</title>
        <authorList>
            <person name="Floudas D."/>
            <person name="Binder M."/>
            <person name="Riley R."/>
            <person name="Barry K."/>
            <person name="Blanchette R.A."/>
            <person name="Henrissat B."/>
            <person name="Martinez A.T."/>
            <person name="Otillar R."/>
            <person name="Spatafora J.W."/>
            <person name="Yadav J.S."/>
            <person name="Aerts A."/>
            <person name="Benoit I."/>
            <person name="Boyd A."/>
            <person name="Carlson A."/>
            <person name="Copeland A."/>
            <person name="Coutinho P.M."/>
            <person name="de Vries R.P."/>
            <person name="Ferreira P."/>
            <person name="Findley K."/>
            <person name="Foster B."/>
            <person name="Gaskell J."/>
            <person name="Glotzer D."/>
            <person name="Gorecki P."/>
            <person name="Heitman J."/>
            <person name="Hesse C."/>
            <person name="Hori C."/>
            <person name="Igarashi K."/>
            <person name="Jurgens J.A."/>
            <person name="Kallen N."/>
            <person name="Kersten P."/>
            <person name="Kohler A."/>
            <person name="Kuees U."/>
            <person name="Kumar T.K.A."/>
            <person name="Kuo A."/>
            <person name="LaButti K."/>
            <person name="Larrondo L.F."/>
            <person name="Lindquist E."/>
            <person name="Ling A."/>
            <person name="Lombard V."/>
            <person name="Lucas S."/>
            <person name="Lundell T."/>
            <person name="Martin R."/>
            <person name="McLaughlin D.J."/>
            <person name="Morgenstern I."/>
            <person name="Morin E."/>
            <person name="Murat C."/>
            <person name="Nagy L.G."/>
            <person name="Nolan M."/>
            <person name="Ohm R.A."/>
            <person name="Patyshakuliyeva A."/>
            <person name="Rokas A."/>
            <person name="Ruiz-Duenas F.J."/>
            <person name="Sabat G."/>
            <person name="Salamov A."/>
            <person name="Samejima M."/>
            <person name="Schmutz J."/>
            <person name="Slot J.C."/>
            <person name="St John F."/>
            <person name="Stenlid J."/>
            <person name="Sun H."/>
            <person name="Sun S."/>
            <person name="Syed K."/>
            <person name="Tsang A."/>
            <person name="Wiebenga A."/>
            <person name="Young D."/>
            <person name="Pisabarro A."/>
            <person name="Eastwood D.C."/>
            <person name="Martin F."/>
            <person name="Cullen D."/>
            <person name="Grigoriev I.V."/>
            <person name="Hibbett D.S."/>
        </authorList>
    </citation>
    <scope>NUCLEOTIDE SEQUENCE [LARGE SCALE GENOMIC DNA]</scope>
    <source>
        <strain evidence="2 3">MD-104</strain>
    </source>
</reference>
<dbReference type="PANTHER" id="PTHR47332">
    <property type="entry name" value="SET DOMAIN-CONTAINING PROTEIN 5"/>
    <property type="match status" value="1"/>
</dbReference>
<dbReference type="SUPFAM" id="SSF82199">
    <property type="entry name" value="SET domain"/>
    <property type="match status" value="1"/>
</dbReference>
<dbReference type="CDD" id="cd20071">
    <property type="entry name" value="SET_SMYD"/>
    <property type="match status" value="1"/>
</dbReference>
<dbReference type="SMART" id="SM00317">
    <property type="entry name" value="SET"/>
    <property type="match status" value="1"/>
</dbReference>
<dbReference type="EMBL" id="KB467843">
    <property type="protein sequence ID" value="PCH35098.1"/>
    <property type="molecule type" value="Genomic_DNA"/>
</dbReference>
<accession>A0A2H3JBQ3</accession>
<dbReference type="Pfam" id="PF00856">
    <property type="entry name" value="SET"/>
    <property type="match status" value="1"/>
</dbReference>
<sequence length="301" mass="33048">MSKEVAFAIQDIPGKGKGVIATRDISGGELILAEAPLFTQNSTPTNATLLAALKGLTDTQQREFFSLANCHSNKHPPALGTWLTNALPCGQNDTVSGRTASKGGIFLQASRFNSSCLPNVNNRWVERDNKITIRAVRNIAKGEELCLCYIESWADRATRQRELREHFGFDCRCAVCSLTGNALRSSDRRRSSLPVLYQEIAACGSNPALGVRKIKLALKTLSEEGMLDTGASSFYDDAFQFCVFVADVKNAKAWAEKALESVTRLRGSDSEDAQQIEKHLRDPRTHMFFGVMGRKTLSGPE</sequence>
<dbReference type="PROSITE" id="PS50280">
    <property type="entry name" value="SET"/>
    <property type="match status" value="1"/>
</dbReference>
<organism evidence="2 3">
    <name type="scientific">Wolfiporia cocos (strain MD-104)</name>
    <name type="common">Brown rot fungus</name>
    <dbReference type="NCBI Taxonomy" id="742152"/>
    <lineage>
        <taxon>Eukaryota</taxon>
        <taxon>Fungi</taxon>
        <taxon>Dikarya</taxon>
        <taxon>Basidiomycota</taxon>
        <taxon>Agaricomycotina</taxon>
        <taxon>Agaricomycetes</taxon>
        <taxon>Polyporales</taxon>
        <taxon>Phaeolaceae</taxon>
        <taxon>Wolfiporia</taxon>
    </lineage>
</organism>
<dbReference type="InterPro" id="IPR001214">
    <property type="entry name" value="SET_dom"/>
</dbReference>
<feature type="domain" description="SET" evidence="1">
    <location>
        <begin position="3"/>
        <end position="150"/>
    </location>
</feature>
<evidence type="ECO:0000313" key="3">
    <source>
        <dbReference type="Proteomes" id="UP000218811"/>
    </source>
</evidence>
<dbReference type="Gene3D" id="2.170.270.10">
    <property type="entry name" value="SET domain"/>
    <property type="match status" value="1"/>
</dbReference>
<dbReference type="Proteomes" id="UP000218811">
    <property type="component" value="Unassembled WGS sequence"/>
</dbReference>
<dbReference type="PANTHER" id="PTHR47332:SF4">
    <property type="entry name" value="SET DOMAIN-CONTAINING PROTEIN 5"/>
    <property type="match status" value="1"/>
</dbReference>
<dbReference type="OrthoDB" id="265717at2759"/>